<dbReference type="GO" id="GO:0003700">
    <property type="term" value="F:DNA-binding transcription factor activity"/>
    <property type="evidence" value="ECO:0007669"/>
    <property type="project" value="TreeGrafter"/>
</dbReference>
<evidence type="ECO:0008006" key="6">
    <source>
        <dbReference type="Google" id="ProtNLM"/>
    </source>
</evidence>
<keyword evidence="2" id="KW-0539">Nucleus</keyword>
<dbReference type="AlphaFoldDB" id="A0A0P7B7V9"/>
<comment type="caution">
    <text evidence="4">The sequence shown here is derived from an EMBL/GenBank/DDBJ whole genome shotgun (WGS) entry which is preliminary data.</text>
</comment>
<dbReference type="PANTHER" id="PTHR37534:SF17">
    <property type="entry name" value="ZN(2)-C6 FUNGAL-TYPE DOMAIN-CONTAINING PROTEIN"/>
    <property type="match status" value="1"/>
</dbReference>
<proteinExistence type="predicted"/>
<comment type="subcellular location">
    <subcellularLocation>
        <location evidence="1">Nucleus</location>
    </subcellularLocation>
</comment>
<dbReference type="CDD" id="cd12148">
    <property type="entry name" value="fungal_TF_MHR"/>
    <property type="match status" value="2"/>
</dbReference>
<dbReference type="Pfam" id="PF11951">
    <property type="entry name" value="Fungal_trans_2"/>
    <property type="match status" value="1"/>
</dbReference>
<evidence type="ECO:0000256" key="3">
    <source>
        <dbReference type="SAM" id="MobiDB-lite"/>
    </source>
</evidence>
<dbReference type="OrthoDB" id="5069391at2759"/>
<feature type="region of interest" description="Disordered" evidence="3">
    <location>
        <begin position="589"/>
        <end position="615"/>
    </location>
</feature>
<evidence type="ECO:0000313" key="5">
    <source>
        <dbReference type="Proteomes" id="UP000050424"/>
    </source>
</evidence>
<feature type="compositionally biased region" description="Basic and acidic residues" evidence="3">
    <location>
        <begin position="601"/>
        <end position="614"/>
    </location>
</feature>
<accession>A0A0P7B7V9</accession>
<reference evidence="4 5" key="1">
    <citation type="submission" date="2015-09" db="EMBL/GenBank/DDBJ databases">
        <title>Draft genome of a European isolate of the apple canker pathogen Neonectria ditissima.</title>
        <authorList>
            <person name="Gomez-Cortecero A."/>
            <person name="Harrison R.J."/>
            <person name="Armitage A.D."/>
        </authorList>
    </citation>
    <scope>NUCLEOTIDE SEQUENCE [LARGE SCALE GENOMIC DNA]</scope>
    <source>
        <strain evidence="4 5">R09/05</strain>
    </source>
</reference>
<evidence type="ECO:0000313" key="4">
    <source>
        <dbReference type="EMBL" id="KPM41935.1"/>
    </source>
</evidence>
<dbReference type="GO" id="GO:0000976">
    <property type="term" value="F:transcription cis-regulatory region binding"/>
    <property type="evidence" value="ECO:0007669"/>
    <property type="project" value="TreeGrafter"/>
</dbReference>
<sequence length="1078" mass="119718">MDLMCHLIELFCTRTNTQFKSLISPAQINERILTKSISRGLLLAICASSMRFSVHPTARQPGSADLAQKLGEEARSCVHARMLNQPQIDNVRTICILVDFEASRGCGRRAWVDIAMGRSLVQLARSSPSMDSDSTQVLDAAEQYLAVAELSHSIGHASLQPTRGRRVRRPRPDNRLPLFPEGTRCLLELLEALIRIDQLCSTPLTEHNPAPWSTDSHFRVLQDELEEYLLWYPSIFRMGPKEPPGRTEQEDNDACMSSLVWHCCAILLNRTFLPIPESTLFSSAIAVVENLKLIFIVLRAVRTFYSPAQEWIDALFRAHDISTPLRHVSGNPNLAFRSYFSRFMDIEEPAFLPLDDPKSRDGPDSISNAEAPGADVNASGPATDQAAQAESSSEWLQTYVGHLSGDIHDEDALDEFPEPASMGRKGLLDHALGVAEPAGTEEKRNGQSADLAGAMVVSKGFAPCSQPTDLMSGTANDPGNGRSSLACDIDEMYPELFSQIPSLGDFMGMGQEMAIFPRLGSLMDGEDIWADVLGNTILYRLLRRVITYISLQVPDHGRNSAMTRLLDAALSRCPIKQIVRSVRVAISKTVTPQKPRPRRHYGTDKRTPDSEPRRSSSCRVLVPLLLTHKSCRYLLEEHPAMERNLPRVERRNDKGACWSCLDKNWVCDGALPQADCGLCLLRMQDLFAARCALSRLRLTRVLENIARIALAIDYDGNGYRSLLPMAMQEPALMGAAMAVAESHYSRWQHTSDVTSRKYLRAAAKALRNRFTTPALVHSPATLASMLLFVSYEVFAGSSRWKGHYDAIKGWIRSRGDCSDLDPFLKTWVCLLDTQSALNTGSPAMPELESWLAGTIDGTNQEESVDALFGCSSKLPKLMWAASRLYAVSKTTDMSHHDLTTQAEALQAEISATEIALDSHPLVGISCNGTPASFSTAVDIDQEELRRRMVATAEIFRHASHIYVYRIVHGPEEPLTAEMRASLDTVQHLLTVVPDALGPGANLGWCFVVLGAEMDLLHERDYVRSRWAGLHLLGIYNTKNGQKILEETWSHRDLVNQGQASPERWQDIMQRIGQSQILV</sequence>
<evidence type="ECO:0000256" key="1">
    <source>
        <dbReference type="ARBA" id="ARBA00004123"/>
    </source>
</evidence>
<dbReference type="Proteomes" id="UP000050424">
    <property type="component" value="Unassembled WGS sequence"/>
</dbReference>
<dbReference type="GO" id="GO:0005634">
    <property type="term" value="C:nucleus"/>
    <property type="evidence" value="ECO:0007669"/>
    <property type="project" value="UniProtKB-SubCell"/>
</dbReference>
<gene>
    <name evidence="4" type="ORF">AK830_g4619</name>
</gene>
<feature type="region of interest" description="Disordered" evidence="3">
    <location>
        <begin position="353"/>
        <end position="393"/>
    </location>
</feature>
<protein>
    <recommendedName>
        <fullName evidence="6">Zn(2)-C6 fungal-type domain-containing protein</fullName>
    </recommendedName>
</protein>
<dbReference type="PANTHER" id="PTHR37534">
    <property type="entry name" value="TRANSCRIPTIONAL ACTIVATOR PROTEIN UGA3"/>
    <property type="match status" value="1"/>
</dbReference>
<dbReference type="GO" id="GO:0045944">
    <property type="term" value="P:positive regulation of transcription by RNA polymerase II"/>
    <property type="evidence" value="ECO:0007669"/>
    <property type="project" value="TreeGrafter"/>
</dbReference>
<dbReference type="InterPro" id="IPR021858">
    <property type="entry name" value="Fun_TF"/>
</dbReference>
<evidence type="ECO:0000256" key="2">
    <source>
        <dbReference type="ARBA" id="ARBA00023242"/>
    </source>
</evidence>
<keyword evidence="5" id="KW-1185">Reference proteome</keyword>
<name>A0A0P7B7V9_9HYPO</name>
<dbReference type="STRING" id="78410.A0A0P7B7V9"/>
<feature type="compositionally biased region" description="Polar residues" evidence="3">
    <location>
        <begin position="380"/>
        <end position="393"/>
    </location>
</feature>
<organism evidence="4 5">
    <name type="scientific">Neonectria ditissima</name>
    <dbReference type="NCBI Taxonomy" id="78410"/>
    <lineage>
        <taxon>Eukaryota</taxon>
        <taxon>Fungi</taxon>
        <taxon>Dikarya</taxon>
        <taxon>Ascomycota</taxon>
        <taxon>Pezizomycotina</taxon>
        <taxon>Sordariomycetes</taxon>
        <taxon>Hypocreomycetidae</taxon>
        <taxon>Hypocreales</taxon>
        <taxon>Nectriaceae</taxon>
        <taxon>Neonectria</taxon>
    </lineage>
</organism>
<dbReference type="EMBL" id="LKCW01000057">
    <property type="protein sequence ID" value="KPM41935.1"/>
    <property type="molecule type" value="Genomic_DNA"/>
</dbReference>